<feature type="transmembrane region" description="Helical" evidence="12">
    <location>
        <begin position="12"/>
        <end position="30"/>
    </location>
</feature>
<dbReference type="RefSeq" id="WP_105064168.1">
    <property type="nucleotide sequence ID" value="NZ_BSOU01000001.1"/>
</dbReference>
<comment type="subunit">
    <text evidence="9">At low DSF concentrations, interacts with RpfF.</text>
</comment>
<evidence type="ECO:0000313" key="18">
    <source>
        <dbReference type="Proteomes" id="UP001156660"/>
    </source>
</evidence>
<evidence type="ECO:0000313" key="17">
    <source>
        <dbReference type="Proteomes" id="UP000239273"/>
    </source>
</evidence>
<evidence type="ECO:0000256" key="3">
    <source>
        <dbReference type="ARBA" id="ARBA00022553"/>
    </source>
</evidence>
<feature type="domain" description="Histidine kinase" evidence="13">
    <location>
        <begin position="335"/>
        <end position="556"/>
    </location>
</feature>
<evidence type="ECO:0000259" key="13">
    <source>
        <dbReference type="PROSITE" id="PS50109"/>
    </source>
</evidence>
<keyword evidence="8" id="KW-0902">Two-component regulatory system</keyword>
<evidence type="ECO:0000256" key="11">
    <source>
        <dbReference type="PROSITE-ProRule" id="PRU00169"/>
    </source>
</evidence>
<dbReference type="Gene3D" id="3.40.50.2300">
    <property type="match status" value="1"/>
</dbReference>
<feature type="domain" description="Response regulatory" evidence="14">
    <location>
        <begin position="695"/>
        <end position="816"/>
    </location>
</feature>
<dbReference type="InterPro" id="IPR004358">
    <property type="entry name" value="Sig_transdc_His_kin-like_C"/>
</dbReference>
<dbReference type="InterPro" id="IPR001789">
    <property type="entry name" value="Sig_transdc_resp-reg_receiver"/>
</dbReference>
<organism evidence="16 17">
    <name type="scientific">Aliivibrio sifiae</name>
    <dbReference type="NCBI Taxonomy" id="566293"/>
    <lineage>
        <taxon>Bacteria</taxon>
        <taxon>Pseudomonadati</taxon>
        <taxon>Pseudomonadota</taxon>
        <taxon>Gammaproteobacteria</taxon>
        <taxon>Vibrionales</taxon>
        <taxon>Vibrionaceae</taxon>
        <taxon>Aliivibrio</taxon>
    </lineage>
</organism>
<evidence type="ECO:0000256" key="2">
    <source>
        <dbReference type="ARBA" id="ARBA00012438"/>
    </source>
</evidence>
<feature type="modified residue" description="4-aspartylphosphate" evidence="11">
    <location>
        <position position="746"/>
    </location>
</feature>
<evidence type="ECO:0000256" key="9">
    <source>
        <dbReference type="ARBA" id="ARBA00064003"/>
    </source>
</evidence>
<keyword evidence="12" id="KW-1133">Transmembrane helix</keyword>
<reference evidence="15" key="1">
    <citation type="journal article" date="2014" name="Int. J. Syst. Evol. Microbiol.">
        <title>Complete genome of a new Firmicutes species belonging to the dominant human colonic microbiota ('Ruminococcus bicirculans') reveals two chromosomes and a selective capacity to utilize plant glucans.</title>
        <authorList>
            <consortium name="NISC Comparative Sequencing Program"/>
            <person name="Wegmann U."/>
            <person name="Louis P."/>
            <person name="Goesmann A."/>
            <person name="Henrissat B."/>
            <person name="Duncan S.H."/>
            <person name="Flint H.J."/>
        </authorList>
    </citation>
    <scope>NUCLEOTIDE SEQUENCE</scope>
    <source>
        <strain evidence="15">NBRC 105001</strain>
    </source>
</reference>
<dbReference type="InterPro" id="IPR005467">
    <property type="entry name" value="His_kinase_dom"/>
</dbReference>
<keyword evidence="12" id="KW-0472">Membrane</keyword>
<comment type="catalytic activity">
    <reaction evidence="1">
        <text>ATP + protein L-histidine = ADP + protein N-phospho-L-histidine.</text>
        <dbReference type="EC" id="2.7.13.3"/>
    </reaction>
</comment>
<keyword evidence="4" id="KW-0808">Transferase</keyword>
<dbReference type="PROSITE" id="PS50110">
    <property type="entry name" value="RESPONSE_REGULATORY"/>
    <property type="match status" value="1"/>
</dbReference>
<dbReference type="InterPro" id="IPR036097">
    <property type="entry name" value="HisK_dim/P_sf"/>
</dbReference>
<dbReference type="InterPro" id="IPR011006">
    <property type="entry name" value="CheY-like_superfamily"/>
</dbReference>
<dbReference type="Proteomes" id="UP001156660">
    <property type="component" value="Unassembled WGS sequence"/>
</dbReference>
<evidence type="ECO:0000256" key="1">
    <source>
        <dbReference type="ARBA" id="ARBA00000085"/>
    </source>
</evidence>
<feature type="transmembrane region" description="Helical" evidence="12">
    <location>
        <begin position="282"/>
        <end position="307"/>
    </location>
</feature>
<dbReference type="EC" id="2.7.13.3" evidence="2"/>
<dbReference type="InterPro" id="IPR003594">
    <property type="entry name" value="HATPase_dom"/>
</dbReference>
<dbReference type="SMART" id="SM00388">
    <property type="entry name" value="HisKA"/>
    <property type="match status" value="1"/>
</dbReference>
<dbReference type="CDD" id="cd16922">
    <property type="entry name" value="HATPase_EvgS-ArcB-TorS-like"/>
    <property type="match status" value="1"/>
</dbReference>
<comment type="caution">
    <text evidence="16">The sequence shown here is derived from an EMBL/GenBank/DDBJ whole genome shotgun (WGS) entry which is preliminary data.</text>
</comment>
<accession>A0A2S7X9P9</accession>
<dbReference type="EMBL" id="MSCP01000002">
    <property type="protein sequence ID" value="PQJ87852.1"/>
    <property type="molecule type" value="Genomic_DNA"/>
</dbReference>
<dbReference type="SMART" id="SM00387">
    <property type="entry name" value="HATPase_c"/>
    <property type="match status" value="1"/>
</dbReference>
<evidence type="ECO:0000256" key="5">
    <source>
        <dbReference type="ARBA" id="ARBA00022741"/>
    </source>
</evidence>
<dbReference type="EMBL" id="BSOU01000001">
    <property type="protein sequence ID" value="GLR73491.1"/>
    <property type="molecule type" value="Genomic_DNA"/>
</dbReference>
<evidence type="ECO:0000256" key="8">
    <source>
        <dbReference type="ARBA" id="ARBA00023012"/>
    </source>
</evidence>
<dbReference type="CDD" id="cd00082">
    <property type="entry name" value="HisKA"/>
    <property type="match status" value="1"/>
</dbReference>
<keyword evidence="18" id="KW-1185">Reference proteome</keyword>
<dbReference type="CDD" id="cd17546">
    <property type="entry name" value="REC_hyHK_CKI1_RcsC-like"/>
    <property type="match status" value="1"/>
</dbReference>
<dbReference type="FunFam" id="3.30.565.10:FF:000010">
    <property type="entry name" value="Sensor histidine kinase RcsC"/>
    <property type="match status" value="1"/>
</dbReference>
<evidence type="ECO:0000259" key="14">
    <source>
        <dbReference type="PROSITE" id="PS50110"/>
    </source>
</evidence>
<dbReference type="SMART" id="SM00448">
    <property type="entry name" value="REC"/>
    <property type="match status" value="1"/>
</dbReference>
<evidence type="ECO:0000313" key="15">
    <source>
        <dbReference type="EMBL" id="GLR73491.1"/>
    </source>
</evidence>
<dbReference type="SUPFAM" id="SSF52172">
    <property type="entry name" value="CheY-like"/>
    <property type="match status" value="1"/>
</dbReference>
<evidence type="ECO:0000256" key="4">
    <source>
        <dbReference type="ARBA" id="ARBA00022679"/>
    </source>
</evidence>
<dbReference type="GO" id="GO:0000155">
    <property type="term" value="F:phosphorelay sensor kinase activity"/>
    <property type="evidence" value="ECO:0007669"/>
    <property type="project" value="InterPro"/>
</dbReference>
<sequence>MKRLASFSIKLLLQTAGVIITTLLLMYFYMNYQFHEHEERLTELQLEINLARNDMLMLRRYEKDFISRNEEKYHDRLEAGIENFEHRLTQIYRVLVIEDIDIGHDSLELIQAIHKYGDSFHELTELLGVLNGEDNKKGLFEQLKKESINLEEGLLSLNNLALNKTMLVLQEKVYDFYSNISKKEEATILYERGQIFQLIDIIGKDIAHFNNDKVNYQYLIFKNSFANIQDIQDIQDIHAAAGYNHRLGLHGELRQVVHAIEVQLNDLLDAVSIQTTQEIGRFYLYSQVLSVVLFFLIVSVLSGVVVMTSRLEKRIISSQNQEIKANKAKSSFLANMSHEIRTPLNGIIGMTEILSASTLTAIQKDYLATINASSQTLLMLINDVLDLSKIESGNIEVNAHSCKLKEVIFDTAALIAPKAQQKGVNIKIIMSEDLPTYVKADEQKIRQVLMNLASNAVKFTDAGSISFELSLKGETEATCHYLFSVKDTGLGIEEGKHQQVFEEFKQEDDDTSKNYGGTGLGLAISSKMIKMMGDEIKLKSSKGVGSEFYFSLELKKDHTHEKNVKNKDNKTIIYCSKSPKELFINEVNKYGYCIEKVYSVEEIKIRETSESLVVLEKEDFLDQIDLVKEKYPQLPIVLVRNNTDTNLEIESVSGYVTYPLLGSRLDNLLCSVFEHSHDDTETDVEKGASPKHSGIVLIVEDNKVNQQVASINLKMLGIDYKIANNGAEAVELYKRHHDDILVILMDCMMPIMDGFDATKAIRQLEKNENMTLTTIIALTASILDDDIQKCFDSGMDDYLPKPFRREVLQEKIAKLQLTYKR</sequence>
<keyword evidence="6 16" id="KW-0418">Kinase</keyword>
<dbReference type="Pfam" id="PF00072">
    <property type="entry name" value="Response_reg"/>
    <property type="match status" value="1"/>
</dbReference>
<dbReference type="SUPFAM" id="SSF55874">
    <property type="entry name" value="ATPase domain of HSP90 chaperone/DNA topoisomerase II/histidine kinase"/>
    <property type="match status" value="1"/>
</dbReference>
<dbReference type="Pfam" id="PF00512">
    <property type="entry name" value="HisKA"/>
    <property type="match status" value="1"/>
</dbReference>
<dbReference type="Pfam" id="PF02518">
    <property type="entry name" value="HATPase_c"/>
    <property type="match status" value="1"/>
</dbReference>
<gene>
    <name evidence="16" type="ORF">BTO23_17375</name>
    <name evidence="15" type="ORF">GCM10007855_03640</name>
</gene>
<dbReference type="OrthoDB" id="9810730at2"/>
<dbReference type="FunFam" id="1.10.287.130:FF:000002">
    <property type="entry name" value="Two-component osmosensing histidine kinase"/>
    <property type="match status" value="1"/>
</dbReference>
<evidence type="ECO:0000256" key="7">
    <source>
        <dbReference type="ARBA" id="ARBA00022840"/>
    </source>
</evidence>
<dbReference type="PANTHER" id="PTHR45339">
    <property type="entry name" value="HYBRID SIGNAL TRANSDUCTION HISTIDINE KINASE J"/>
    <property type="match status" value="1"/>
</dbReference>
<dbReference type="InterPro" id="IPR003661">
    <property type="entry name" value="HisK_dim/P_dom"/>
</dbReference>
<dbReference type="Proteomes" id="UP000239273">
    <property type="component" value="Unassembled WGS sequence"/>
</dbReference>
<evidence type="ECO:0000256" key="10">
    <source>
        <dbReference type="ARBA" id="ARBA00068150"/>
    </source>
</evidence>
<proteinExistence type="predicted"/>
<evidence type="ECO:0000256" key="12">
    <source>
        <dbReference type="SAM" id="Phobius"/>
    </source>
</evidence>
<dbReference type="PROSITE" id="PS50109">
    <property type="entry name" value="HIS_KIN"/>
    <property type="match status" value="1"/>
</dbReference>
<dbReference type="AlphaFoldDB" id="A0A2S7X9P9"/>
<dbReference type="Gene3D" id="3.30.565.10">
    <property type="entry name" value="Histidine kinase-like ATPase, C-terminal domain"/>
    <property type="match status" value="1"/>
</dbReference>
<dbReference type="PRINTS" id="PR00344">
    <property type="entry name" value="BCTRLSENSOR"/>
</dbReference>
<reference evidence="16 17" key="2">
    <citation type="submission" date="2016-12" db="EMBL/GenBank/DDBJ databases">
        <title>Diversity of luminous bacteria.</title>
        <authorList>
            <person name="Yoshizawa S."/>
            <person name="Kogure K."/>
        </authorList>
    </citation>
    <scope>NUCLEOTIDE SEQUENCE [LARGE SCALE GENOMIC DNA]</scope>
    <source>
        <strain evidence="16 17">NBRC 105001</strain>
    </source>
</reference>
<reference evidence="18" key="3">
    <citation type="journal article" date="2019" name="Int. J. Syst. Evol. Microbiol.">
        <title>The Global Catalogue of Microorganisms (GCM) 10K type strain sequencing project: providing services to taxonomists for standard genome sequencing and annotation.</title>
        <authorList>
            <consortium name="The Broad Institute Genomics Platform"/>
            <consortium name="The Broad Institute Genome Sequencing Center for Infectious Disease"/>
            <person name="Wu L."/>
            <person name="Ma J."/>
        </authorList>
    </citation>
    <scope>NUCLEOTIDE SEQUENCE [LARGE SCALE GENOMIC DNA]</scope>
    <source>
        <strain evidence="18">NBRC 105001</strain>
    </source>
</reference>
<keyword evidence="12" id="KW-0812">Transmembrane</keyword>
<dbReference type="GO" id="GO:0005524">
    <property type="term" value="F:ATP binding"/>
    <property type="evidence" value="ECO:0007669"/>
    <property type="project" value="UniProtKB-KW"/>
</dbReference>
<evidence type="ECO:0000256" key="6">
    <source>
        <dbReference type="ARBA" id="ARBA00022777"/>
    </source>
</evidence>
<dbReference type="Gene3D" id="1.10.287.130">
    <property type="match status" value="1"/>
</dbReference>
<keyword evidence="7" id="KW-0067">ATP-binding</keyword>
<reference evidence="15" key="4">
    <citation type="submission" date="2023-01" db="EMBL/GenBank/DDBJ databases">
        <title>Draft genome sequence of Aliivibrio sifiae strain NBRC 105001.</title>
        <authorList>
            <person name="Sun Q."/>
            <person name="Mori K."/>
        </authorList>
    </citation>
    <scope>NUCLEOTIDE SEQUENCE</scope>
    <source>
        <strain evidence="15">NBRC 105001</strain>
    </source>
</reference>
<evidence type="ECO:0000313" key="16">
    <source>
        <dbReference type="EMBL" id="PQJ87852.1"/>
    </source>
</evidence>
<name>A0A2S7X9P9_9GAMM</name>
<keyword evidence="3 11" id="KW-0597">Phosphoprotein</keyword>
<keyword evidence="5" id="KW-0547">Nucleotide-binding</keyword>
<dbReference type="SUPFAM" id="SSF47384">
    <property type="entry name" value="Homodimeric domain of signal transducing histidine kinase"/>
    <property type="match status" value="1"/>
</dbReference>
<dbReference type="PANTHER" id="PTHR45339:SF1">
    <property type="entry name" value="HYBRID SIGNAL TRANSDUCTION HISTIDINE KINASE J"/>
    <property type="match status" value="1"/>
</dbReference>
<dbReference type="InterPro" id="IPR036890">
    <property type="entry name" value="HATPase_C_sf"/>
</dbReference>
<protein>
    <recommendedName>
        <fullName evidence="10">Sensory/regulatory protein RpfC</fullName>
        <ecNumber evidence="2">2.7.13.3</ecNumber>
    </recommendedName>
</protein>